<sequence>MEERRLIRENERLDDLQNGYMLIQDPSQFCFGIDAVLLSWFAKVKPGEKVLDMGTGTGIVPILLKARYPQGKYTGLEIQEESADMARRSVAYNHLEKDIAITLGDIKEASGIYGSSVFDVVVSNPPYMIGSHGLTGGNQAKTIARHETLCTLEDLLEQSAKVLRPRGRFYMVHRPFRLAEILSSMVQHKIEPKRMRLVHPYADKEPNLVLIEGMRGGRSRMTVEKPLIVYKEPGVYNREVLEIYGQEWKK</sequence>
<accession>A0A9D2U676</accession>
<dbReference type="InterPro" id="IPR050210">
    <property type="entry name" value="tRNA_Adenine-N(6)_MTase"/>
</dbReference>
<dbReference type="CDD" id="cd02440">
    <property type="entry name" value="AdoMet_MTases"/>
    <property type="match status" value="1"/>
</dbReference>
<dbReference type="AlphaFoldDB" id="A0A9D2U676"/>
<dbReference type="Pfam" id="PF05175">
    <property type="entry name" value="MTS"/>
    <property type="match status" value="1"/>
</dbReference>
<reference evidence="2" key="2">
    <citation type="submission" date="2021-04" db="EMBL/GenBank/DDBJ databases">
        <authorList>
            <person name="Gilroy R."/>
        </authorList>
    </citation>
    <scope>NUCLEOTIDE SEQUENCE</scope>
    <source>
        <strain evidence="2">ChiW19-6364</strain>
    </source>
</reference>
<gene>
    <name evidence="2" type="ORF">H9913_09555</name>
</gene>
<dbReference type="GO" id="GO:0003676">
    <property type="term" value="F:nucleic acid binding"/>
    <property type="evidence" value="ECO:0007669"/>
    <property type="project" value="InterPro"/>
</dbReference>
<dbReference type="EMBL" id="DWUX01000172">
    <property type="protein sequence ID" value="HJD40263.1"/>
    <property type="molecule type" value="Genomic_DNA"/>
</dbReference>
<dbReference type="GO" id="GO:0032259">
    <property type="term" value="P:methylation"/>
    <property type="evidence" value="ECO:0007669"/>
    <property type="project" value="InterPro"/>
</dbReference>
<evidence type="ECO:0000313" key="3">
    <source>
        <dbReference type="Proteomes" id="UP000823850"/>
    </source>
</evidence>
<dbReference type="SUPFAM" id="SSF53335">
    <property type="entry name" value="S-adenosyl-L-methionine-dependent methyltransferases"/>
    <property type="match status" value="1"/>
</dbReference>
<dbReference type="Proteomes" id="UP000823850">
    <property type="component" value="Unassembled WGS sequence"/>
</dbReference>
<evidence type="ECO:0000259" key="1">
    <source>
        <dbReference type="Pfam" id="PF05175"/>
    </source>
</evidence>
<evidence type="ECO:0000313" key="2">
    <source>
        <dbReference type="EMBL" id="HJD40263.1"/>
    </source>
</evidence>
<dbReference type="InterPro" id="IPR007848">
    <property type="entry name" value="Small_mtfrase_dom"/>
</dbReference>
<dbReference type="InterPro" id="IPR029063">
    <property type="entry name" value="SAM-dependent_MTases_sf"/>
</dbReference>
<comment type="caution">
    <text evidence="2">The sequence shown here is derived from an EMBL/GenBank/DDBJ whole genome shotgun (WGS) entry which is preliminary data.</text>
</comment>
<dbReference type="Gene3D" id="3.40.50.150">
    <property type="entry name" value="Vaccinia Virus protein VP39"/>
    <property type="match status" value="1"/>
</dbReference>
<dbReference type="InterPro" id="IPR002052">
    <property type="entry name" value="DNA_methylase_N6_adenine_CS"/>
</dbReference>
<dbReference type="PROSITE" id="PS00092">
    <property type="entry name" value="N6_MTASE"/>
    <property type="match status" value="1"/>
</dbReference>
<dbReference type="PANTHER" id="PTHR47739:SF1">
    <property type="entry name" value="TRNA1(VAL) (ADENINE(37)-N6)-METHYLTRANSFERASE"/>
    <property type="match status" value="1"/>
</dbReference>
<feature type="domain" description="Methyltransferase small" evidence="1">
    <location>
        <begin position="36"/>
        <end position="177"/>
    </location>
</feature>
<proteinExistence type="predicted"/>
<dbReference type="PANTHER" id="PTHR47739">
    <property type="entry name" value="TRNA1(VAL) (ADENINE(37)-N6)-METHYLTRANSFERASE"/>
    <property type="match status" value="1"/>
</dbReference>
<dbReference type="GO" id="GO:0008757">
    <property type="term" value="F:S-adenosylmethionine-dependent methyltransferase activity"/>
    <property type="evidence" value="ECO:0007669"/>
    <property type="project" value="UniProtKB-ARBA"/>
</dbReference>
<dbReference type="GO" id="GO:0008170">
    <property type="term" value="F:N-methyltransferase activity"/>
    <property type="evidence" value="ECO:0007669"/>
    <property type="project" value="UniProtKB-ARBA"/>
</dbReference>
<name>A0A9D2U676_9FIRM</name>
<protein>
    <submittedName>
        <fullName evidence="2">tRNA1(Val) (Adenine(37)-N6)-methyltransferase</fullName>
    </submittedName>
</protein>
<reference evidence="2" key="1">
    <citation type="journal article" date="2021" name="PeerJ">
        <title>Extensive microbial diversity within the chicken gut microbiome revealed by metagenomics and culture.</title>
        <authorList>
            <person name="Gilroy R."/>
            <person name="Ravi A."/>
            <person name="Getino M."/>
            <person name="Pursley I."/>
            <person name="Horton D.L."/>
            <person name="Alikhan N.F."/>
            <person name="Baker D."/>
            <person name="Gharbi K."/>
            <person name="Hall N."/>
            <person name="Watson M."/>
            <person name="Adriaenssens E.M."/>
            <person name="Foster-Nyarko E."/>
            <person name="Jarju S."/>
            <person name="Secka A."/>
            <person name="Antonio M."/>
            <person name="Oren A."/>
            <person name="Chaudhuri R.R."/>
            <person name="La Ragione R."/>
            <person name="Hildebrand F."/>
            <person name="Pallen M.J."/>
        </authorList>
    </citation>
    <scope>NUCLEOTIDE SEQUENCE</scope>
    <source>
        <strain evidence="2">ChiW19-6364</strain>
    </source>
</reference>
<organism evidence="2 3">
    <name type="scientific">Candidatus Blautia stercoripullorum</name>
    <dbReference type="NCBI Taxonomy" id="2838502"/>
    <lineage>
        <taxon>Bacteria</taxon>
        <taxon>Bacillati</taxon>
        <taxon>Bacillota</taxon>
        <taxon>Clostridia</taxon>
        <taxon>Lachnospirales</taxon>
        <taxon>Lachnospiraceae</taxon>
        <taxon>Blautia</taxon>
    </lineage>
</organism>